<accession>A0A532V444</accession>
<evidence type="ECO:0000256" key="3">
    <source>
        <dbReference type="ARBA" id="ARBA00022884"/>
    </source>
</evidence>
<comment type="similarity">
    <text evidence="1 8 9">Belongs to the universal ribosomal protein uS3 family.</text>
</comment>
<reference evidence="11 12" key="1">
    <citation type="submission" date="2017-06" db="EMBL/GenBank/DDBJ databases">
        <title>Novel microbial phyla capable of carbon fixation and sulfur reduction in deep-sea sediments.</title>
        <authorList>
            <person name="Huang J."/>
            <person name="Baker B."/>
            <person name="Wang Y."/>
        </authorList>
    </citation>
    <scope>NUCLEOTIDE SEQUENCE [LARGE SCALE GENOMIC DNA]</scope>
    <source>
        <strain evidence="11">B3_TA06</strain>
    </source>
</reference>
<keyword evidence="5 8" id="KW-0687">Ribonucleoprotein</keyword>
<dbReference type="CDD" id="cd02412">
    <property type="entry name" value="KH-II_30S_S3"/>
    <property type="match status" value="1"/>
</dbReference>
<dbReference type="Proteomes" id="UP000317778">
    <property type="component" value="Unassembled WGS sequence"/>
</dbReference>
<dbReference type="InterPro" id="IPR004044">
    <property type="entry name" value="KH_dom_type_2"/>
</dbReference>
<dbReference type="PROSITE" id="PS50823">
    <property type="entry name" value="KH_TYPE_2"/>
    <property type="match status" value="1"/>
</dbReference>
<evidence type="ECO:0000313" key="11">
    <source>
        <dbReference type="EMBL" id="TKJ41984.1"/>
    </source>
</evidence>
<dbReference type="SUPFAM" id="SSF54814">
    <property type="entry name" value="Prokaryotic type KH domain (KH-domain type II)"/>
    <property type="match status" value="1"/>
</dbReference>
<comment type="function">
    <text evidence="6 8">Binds the lower part of the 30S subunit head. Binds mRNA in the 70S ribosome, positioning it for translation.</text>
</comment>
<evidence type="ECO:0000256" key="5">
    <source>
        <dbReference type="ARBA" id="ARBA00023274"/>
    </source>
</evidence>
<dbReference type="NCBIfam" id="TIGR01009">
    <property type="entry name" value="rpsC_bact"/>
    <property type="match status" value="1"/>
</dbReference>
<dbReference type="Gene3D" id="3.30.300.20">
    <property type="match status" value="1"/>
</dbReference>
<evidence type="ECO:0000256" key="8">
    <source>
        <dbReference type="HAMAP-Rule" id="MF_01309"/>
    </source>
</evidence>
<dbReference type="GO" id="GO:0022627">
    <property type="term" value="C:cytosolic small ribosomal subunit"/>
    <property type="evidence" value="ECO:0007669"/>
    <property type="project" value="TreeGrafter"/>
</dbReference>
<dbReference type="EMBL" id="NJBO01000012">
    <property type="protein sequence ID" value="TKJ41984.1"/>
    <property type="molecule type" value="Genomic_DNA"/>
</dbReference>
<evidence type="ECO:0000256" key="7">
    <source>
        <dbReference type="ARBA" id="ARBA00035257"/>
    </source>
</evidence>
<gene>
    <name evidence="8" type="primary">rpsC</name>
    <name evidence="11" type="ORF">CEE36_07990</name>
</gene>
<dbReference type="HAMAP" id="MF_01309_B">
    <property type="entry name" value="Ribosomal_uS3_B"/>
    <property type="match status" value="1"/>
</dbReference>
<dbReference type="InterPro" id="IPR036419">
    <property type="entry name" value="Ribosomal_S3_C_sf"/>
</dbReference>
<keyword evidence="3 8" id="KW-0694">RNA-binding</keyword>
<keyword evidence="4 8" id="KW-0689">Ribosomal protein</keyword>
<evidence type="ECO:0000256" key="2">
    <source>
        <dbReference type="ARBA" id="ARBA00022730"/>
    </source>
</evidence>
<dbReference type="PROSITE" id="PS00548">
    <property type="entry name" value="RIBOSOMAL_S3"/>
    <property type="match status" value="1"/>
</dbReference>
<evidence type="ECO:0000256" key="6">
    <source>
        <dbReference type="ARBA" id="ARBA00024998"/>
    </source>
</evidence>
<comment type="caution">
    <text evidence="11">The sequence shown here is derived from an EMBL/GenBank/DDBJ whole genome shotgun (WGS) entry which is preliminary data.</text>
</comment>
<dbReference type="InterPro" id="IPR001351">
    <property type="entry name" value="Ribosomal_uS3_C"/>
</dbReference>
<comment type="subunit">
    <text evidence="8">Part of the 30S ribosomal subunit. Forms a tight complex with proteins S10 and S14.</text>
</comment>
<evidence type="ECO:0000259" key="10">
    <source>
        <dbReference type="PROSITE" id="PS50823"/>
    </source>
</evidence>
<keyword evidence="2 8" id="KW-0699">rRNA-binding</keyword>
<dbReference type="InterPro" id="IPR005704">
    <property type="entry name" value="Ribosomal_uS3_bac-typ"/>
</dbReference>
<proteinExistence type="inferred from homology"/>
<dbReference type="InterPro" id="IPR018280">
    <property type="entry name" value="Ribosomal_uS3_CS"/>
</dbReference>
<dbReference type="GO" id="GO:0003729">
    <property type="term" value="F:mRNA binding"/>
    <property type="evidence" value="ECO:0007669"/>
    <property type="project" value="UniProtKB-UniRule"/>
</dbReference>
<protein>
    <recommendedName>
        <fullName evidence="7 8">Small ribosomal subunit protein uS3</fullName>
    </recommendedName>
</protein>
<sequence length="212" mass="23640">MGQKVHPYGFRLGYTKEWQSQWFDERHYAEHLAEDIRIKRYIYTKLADAAVSNLVVRRVGTKIAVTISTARPGMVIGQRRANLEALSEELKQLVGKPISIYVEVVRVPELESRVVARMIATQLEARVAHRRAMRRAVIQAMKLGARGIKVVVSGRLGGAEIARSERQWAGQVPLQTLAADIDYAQETAYTIAGTIGVKVWICKGGAAETWGK</sequence>
<dbReference type="GO" id="GO:0006412">
    <property type="term" value="P:translation"/>
    <property type="evidence" value="ECO:0007669"/>
    <property type="project" value="UniProtKB-UniRule"/>
</dbReference>
<evidence type="ECO:0000313" key="12">
    <source>
        <dbReference type="Proteomes" id="UP000317778"/>
    </source>
</evidence>
<dbReference type="Gene3D" id="3.30.1140.32">
    <property type="entry name" value="Ribosomal protein S3, C-terminal domain"/>
    <property type="match status" value="1"/>
</dbReference>
<feature type="domain" description="KH type-2" evidence="10">
    <location>
        <begin position="38"/>
        <end position="106"/>
    </location>
</feature>
<dbReference type="GO" id="GO:0019843">
    <property type="term" value="F:rRNA binding"/>
    <property type="evidence" value="ECO:0007669"/>
    <property type="project" value="UniProtKB-UniRule"/>
</dbReference>
<dbReference type="InterPro" id="IPR015946">
    <property type="entry name" value="KH_dom-like_a/b"/>
</dbReference>
<dbReference type="Pfam" id="PF00189">
    <property type="entry name" value="Ribosomal_S3_C"/>
    <property type="match status" value="1"/>
</dbReference>
<organism evidence="11 12">
    <name type="scientific">candidate division TA06 bacterium B3_TA06</name>
    <dbReference type="NCBI Taxonomy" id="2012487"/>
    <lineage>
        <taxon>Bacteria</taxon>
        <taxon>Bacteria division TA06</taxon>
    </lineage>
</organism>
<dbReference type="FunFam" id="3.30.300.20:FF:000001">
    <property type="entry name" value="30S ribosomal protein S3"/>
    <property type="match status" value="1"/>
</dbReference>
<dbReference type="PANTHER" id="PTHR11760:SF19">
    <property type="entry name" value="SMALL RIBOSOMAL SUBUNIT PROTEIN US3C"/>
    <property type="match status" value="1"/>
</dbReference>
<dbReference type="AlphaFoldDB" id="A0A532V444"/>
<dbReference type="InterPro" id="IPR009019">
    <property type="entry name" value="KH_sf_prok-type"/>
</dbReference>
<evidence type="ECO:0000256" key="4">
    <source>
        <dbReference type="ARBA" id="ARBA00022980"/>
    </source>
</evidence>
<evidence type="ECO:0000256" key="9">
    <source>
        <dbReference type="RuleBase" id="RU003624"/>
    </source>
</evidence>
<dbReference type="PANTHER" id="PTHR11760">
    <property type="entry name" value="30S/40S RIBOSOMAL PROTEIN S3"/>
    <property type="match status" value="1"/>
</dbReference>
<dbReference type="SUPFAM" id="SSF54821">
    <property type="entry name" value="Ribosomal protein S3 C-terminal domain"/>
    <property type="match status" value="1"/>
</dbReference>
<dbReference type="InterPro" id="IPR057258">
    <property type="entry name" value="Ribosomal_uS3"/>
</dbReference>
<dbReference type="GO" id="GO:0003735">
    <property type="term" value="F:structural constituent of ribosome"/>
    <property type="evidence" value="ECO:0007669"/>
    <property type="project" value="InterPro"/>
</dbReference>
<dbReference type="Pfam" id="PF07650">
    <property type="entry name" value="KH_2"/>
    <property type="match status" value="1"/>
</dbReference>
<name>A0A532V444_UNCT6</name>
<evidence type="ECO:0000256" key="1">
    <source>
        <dbReference type="ARBA" id="ARBA00010761"/>
    </source>
</evidence>